<sequence length="168" mass="18255">MPLQASTTHLTLLYSLPLSSLLYMPIHLKFAFPFPSLLPFHHNTKHKSRSKRNSNKMATPYQGNILYYPLPNGTLIPILDINGQYVPASTYSPAIPVNITATFEPIAPAGASTTATTTGHPSTTAATATAAQSSPQQQLQQQQQPPPPCVLMFLQMDGTYGLKPDHVD</sequence>
<reference evidence="2" key="1">
    <citation type="submission" date="2015-10" db="EMBL/GenBank/DDBJ databases">
        <authorList>
            <person name="Regsiter A."/>
            <person name="william w."/>
        </authorList>
    </citation>
    <scope>NUCLEOTIDE SEQUENCE</scope>
    <source>
        <strain evidence="2">Montdore</strain>
    </source>
</reference>
<feature type="compositionally biased region" description="Low complexity" evidence="1">
    <location>
        <begin position="110"/>
        <end position="143"/>
    </location>
</feature>
<evidence type="ECO:0000313" key="2">
    <source>
        <dbReference type="EMBL" id="CUS07613.1"/>
    </source>
</evidence>
<evidence type="ECO:0000313" key="3">
    <source>
        <dbReference type="Proteomes" id="UP001412239"/>
    </source>
</evidence>
<proteinExistence type="predicted"/>
<dbReference type="AlphaFoldDB" id="A0A292PM95"/>
<organism evidence="2 3">
    <name type="scientific">Tuber aestivum</name>
    <name type="common">summer truffle</name>
    <dbReference type="NCBI Taxonomy" id="59557"/>
    <lineage>
        <taxon>Eukaryota</taxon>
        <taxon>Fungi</taxon>
        <taxon>Dikarya</taxon>
        <taxon>Ascomycota</taxon>
        <taxon>Pezizomycotina</taxon>
        <taxon>Pezizomycetes</taxon>
        <taxon>Pezizales</taxon>
        <taxon>Tuberaceae</taxon>
        <taxon>Tuber</taxon>
    </lineage>
</organism>
<evidence type="ECO:0000256" key="1">
    <source>
        <dbReference type="SAM" id="MobiDB-lite"/>
    </source>
</evidence>
<dbReference type="EMBL" id="LN891190">
    <property type="protein sequence ID" value="CUS07613.1"/>
    <property type="molecule type" value="Genomic_DNA"/>
</dbReference>
<name>A0A292PM95_9PEZI</name>
<dbReference type="Proteomes" id="UP001412239">
    <property type="component" value="Unassembled WGS sequence"/>
</dbReference>
<accession>A0A292PM95</accession>
<keyword evidence="3" id="KW-1185">Reference proteome</keyword>
<protein>
    <submittedName>
        <fullName evidence="2">Uncharacterized protein</fullName>
    </submittedName>
</protein>
<feature type="region of interest" description="Disordered" evidence="1">
    <location>
        <begin position="110"/>
        <end position="145"/>
    </location>
</feature>
<gene>
    <name evidence="2" type="ORF">GSTUAT00008296001</name>
</gene>